<dbReference type="InterPro" id="IPR017740">
    <property type="entry name" value="TssA-like"/>
</dbReference>
<dbReference type="PANTHER" id="PTHR37951">
    <property type="entry name" value="CYTOPLASMIC PROTEIN-RELATED"/>
    <property type="match status" value="1"/>
</dbReference>
<feature type="domain" description="ImpA N-terminal" evidence="2">
    <location>
        <begin position="9"/>
        <end position="129"/>
    </location>
</feature>
<evidence type="ECO:0000313" key="4">
    <source>
        <dbReference type="Proteomes" id="UP001056937"/>
    </source>
</evidence>
<dbReference type="PANTHER" id="PTHR37951:SF1">
    <property type="entry name" value="TYPE VI SECRETION SYSTEM COMPONENT TSSA1"/>
    <property type="match status" value="1"/>
</dbReference>
<gene>
    <name evidence="3" type="ORF">LHA26_17250</name>
</gene>
<reference evidence="3" key="1">
    <citation type="journal article" date="2022" name="Toxins">
        <title>Genomic Analysis of Sphingopyxis sp. USTB-05 for Biodegrading Cyanobacterial Hepatotoxins.</title>
        <authorList>
            <person name="Liu C."/>
            <person name="Xu Q."/>
            <person name="Zhao Z."/>
            <person name="Zhang H."/>
            <person name="Liu X."/>
            <person name="Yin C."/>
            <person name="Liu Y."/>
            <person name="Yan H."/>
        </authorList>
    </citation>
    <scope>NUCLEOTIDE SEQUENCE</scope>
    <source>
        <strain evidence="3">NBD5</strain>
    </source>
</reference>
<dbReference type="InterPro" id="IPR010657">
    <property type="entry name" value="ImpA_N"/>
</dbReference>
<feature type="region of interest" description="Disordered" evidence="1">
    <location>
        <begin position="240"/>
        <end position="268"/>
    </location>
</feature>
<sequence>MTPDLETLLAPVPGDDPAGPDLAYDPQRHLIEQAFDTPVSIDASGQAADAPDLDWRTIIAAIVAQSARTKDVWLPVYLCRAGARAGDLATVACGAQALAGLLERYWETAHPRLEDYGFAARRGACDTLTSYREFLAPLERLVLVDHARLGRFTAADLIRLARGGETEPGYGPFRAALDEAGLAPLTDAMAHLIALREALRATDRLLMAHAGSDTGTNFAALYAWLDSLEAALRHVLPQDEPEATDAGTEDAEADPAVPAGAGAAAARPGRIGSREDVVRALDAVIGYYRAQEPGSPVPLLLERAKHWVALDFMAVLEDIAPAALADAGALLQSRLGA</sequence>
<keyword evidence="4" id="KW-1185">Reference proteome</keyword>
<accession>A0ABY4XDB9</accession>
<feature type="compositionally biased region" description="Acidic residues" evidence="1">
    <location>
        <begin position="240"/>
        <end position="253"/>
    </location>
</feature>
<evidence type="ECO:0000259" key="2">
    <source>
        <dbReference type="Pfam" id="PF06812"/>
    </source>
</evidence>
<feature type="compositionally biased region" description="Low complexity" evidence="1">
    <location>
        <begin position="254"/>
        <end position="266"/>
    </location>
</feature>
<dbReference type="RefSeq" id="WP_252168733.1">
    <property type="nucleotide sequence ID" value="NZ_CP084931.1"/>
</dbReference>
<dbReference type="EMBL" id="CP084931">
    <property type="protein sequence ID" value="USI74918.1"/>
    <property type="molecule type" value="Genomic_DNA"/>
</dbReference>
<evidence type="ECO:0000313" key="3">
    <source>
        <dbReference type="EMBL" id="USI74918.1"/>
    </source>
</evidence>
<organism evidence="3 4">
    <name type="scientific">Sphingomonas morindae</name>
    <dbReference type="NCBI Taxonomy" id="1541170"/>
    <lineage>
        <taxon>Bacteria</taxon>
        <taxon>Pseudomonadati</taxon>
        <taxon>Pseudomonadota</taxon>
        <taxon>Alphaproteobacteria</taxon>
        <taxon>Sphingomonadales</taxon>
        <taxon>Sphingomonadaceae</taxon>
        <taxon>Sphingomonas</taxon>
    </lineage>
</organism>
<dbReference type="Proteomes" id="UP001056937">
    <property type="component" value="Chromosome 2"/>
</dbReference>
<name>A0ABY4XDB9_9SPHN</name>
<dbReference type="Pfam" id="PF06812">
    <property type="entry name" value="ImpA_N"/>
    <property type="match status" value="1"/>
</dbReference>
<protein>
    <submittedName>
        <fullName evidence="3">Type VI secretion system ImpA family N-terminal domain-containing protein</fullName>
    </submittedName>
</protein>
<proteinExistence type="predicted"/>
<evidence type="ECO:0000256" key="1">
    <source>
        <dbReference type="SAM" id="MobiDB-lite"/>
    </source>
</evidence>